<evidence type="ECO:0000313" key="2">
    <source>
        <dbReference type="EMBL" id="MCZ0864609.1"/>
    </source>
</evidence>
<protein>
    <submittedName>
        <fullName evidence="2">TIGR02449 family protein</fullName>
    </submittedName>
</protein>
<reference evidence="2 3" key="1">
    <citation type="submission" date="2022-12" db="EMBL/GenBank/DDBJ databases">
        <title>Dasania phycosphaerae sp. nov., isolated from particulate material of the south coast of Korea.</title>
        <authorList>
            <person name="Jiang Y."/>
        </authorList>
    </citation>
    <scope>NUCLEOTIDE SEQUENCE [LARGE SCALE GENOMIC DNA]</scope>
    <source>
        <strain evidence="2 3">GY-19</strain>
    </source>
</reference>
<comment type="caution">
    <text evidence="2">The sequence shown here is derived from an EMBL/GenBank/DDBJ whole genome shotgun (WGS) entry which is preliminary data.</text>
</comment>
<gene>
    <name evidence="2" type="ORF">O0V09_05325</name>
</gene>
<dbReference type="Proteomes" id="UP001069090">
    <property type="component" value="Unassembled WGS sequence"/>
</dbReference>
<organism evidence="2 3">
    <name type="scientific">Dasania phycosphaerae</name>
    <dbReference type="NCBI Taxonomy" id="2950436"/>
    <lineage>
        <taxon>Bacteria</taxon>
        <taxon>Pseudomonadati</taxon>
        <taxon>Pseudomonadota</taxon>
        <taxon>Gammaproteobacteria</taxon>
        <taxon>Cellvibrionales</taxon>
        <taxon>Spongiibacteraceae</taxon>
        <taxon>Dasania</taxon>
    </lineage>
</organism>
<dbReference type="RefSeq" id="WP_258330761.1">
    <property type="nucleotide sequence ID" value="NZ_JAPTGG010000003.1"/>
</dbReference>
<name>A0A9J6RJR7_9GAMM</name>
<dbReference type="InterPro" id="IPR012662">
    <property type="entry name" value="CHP02449"/>
</dbReference>
<accession>A0A9J6RJR7</accession>
<dbReference type="NCBIfam" id="TIGR02449">
    <property type="entry name" value="TIGR02449 family protein"/>
    <property type="match status" value="1"/>
</dbReference>
<feature type="coiled-coil region" evidence="1">
    <location>
        <begin position="20"/>
        <end position="54"/>
    </location>
</feature>
<evidence type="ECO:0000313" key="3">
    <source>
        <dbReference type="Proteomes" id="UP001069090"/>
    </source>
</evidence>
<keyword evidence="1" id="KW-0175">Coiled coil</keyword>
<evidence type="ECO:0000256" key="1">
    <source>
        <dbReference type="SAM" id="Coils"/>
    </source>
</evidence>
<proteinExistence type="predicted"/>
<dbReference type="AlphaFoldDB" id="A0A9J6RJR7"/>
<sequence length="69" mass="8141">MDDHNLKALSKKIEDLIEFCGQLDSENRKLKAEARNWQQEREQLIEKTDIARNRVEAMITKLKAIEQES</sequence>
<keyword evidence="3" id="KW-1185">Reference proteome</keyword>
<dbReference type="EMBL" id="JAPTGG010000003">
    <property type="protein sequence ID" value="MCZ0864609.1"/>
    <property type="molecule type" value="Genomic_DNA"/>
</dbReference>